<dbReference type="EMBL" id="ML208330">
    <property type="protein sequence ID" value="TFK69474.1"/>
    <property type="molecule type" value="Genomic_DNA"/>
</dbReference>
<keyword evidence="2" id="KW-1185">Reference proteome</keyword>
<evidence type="ECO:0000313" key="2">
    <source>
        <dbReference type="Proteomes" id="UP000308600"/>
    </source>
</evidence>
<name>A0ACD3AUV8_9AGAR</name>
<proteinExistence type="predicted"/>
<dbReference type="Proteomes" id="UP000308600">
    <property type="component" value="Unassembled WGS sequence"/>
</dbReference>
<sequence>MPDLLEPFFPPEIEEIIFSLCIQSDLWKSRHLILVAKRVYQWLRPQLYELALFYGGNIPRRPRFRSKLLKMHGQYVRHLLIWESFDFDSVECGLDDSPGKCFSWCPNVVSIALWGIKMRYDRTLVDQLIRLSTSLTHLSFDVSLFDSRLKGYSISTKVSFPSVTHLELTGYPIRLNWDDIRKYFPSLTHLALRAHIGLLAQLDDCGDQLELLIWYSDALLDPSTQPKDPRIVVMSGPQRYDIVNDWVDGAKDVPSSIWRRIEQQVTSRR</sequence>
<evidence type="ECO:0000313" key="1">
    <source>
        <dbReference type="EMBL" id="TFK69474.1"/>
    </source>
</evidence>
<reference evidence="1 2" key="1">
    <citation type="journal article" date="2019" name="Nat. Ecol. Evol.">
        <title>Megaphylogeny resolves global patterns of mushroom evolution.</title>
        <authorList>
            <person name="Varga T."/>
            <person name="Krizsan K."/>
            <person name="Foldi C."/>
            <person name="Dima B."/>
            <person name="Sanchez-Garcia M."/>
            <person name="Sanchez-Ramirez S."/>
            <person name="Szollosi G.J."/>
            <person name="Szarkandi J.G."/>
            <person name="Papp V."/>
            <person name="Albert L."/>
            <person name="Andreopoulos W."/>
            <person name="Angelini C."/>
            <person name="Antonin V."/>
            <person name="Barry K.W."/>
            <person name="Bougher N.L."/>
            <person name="Buchanan P."/>
            <person name="Buyck B."/>
            <person name="Bense V."/>
            <person name="Catcheside P."/>
            <person name="Chovatia M."/>
            <person name="Cooper J."/>
            <person name="Damon W."/>
            <person name="Desjardin D."/>
            <person name="Finy P."/>
            <person name="Geml J."/>
            <person name="Haridas S."/>
            <person name="Hughes K."/>
            <person name="Justo A."/>
            <person name="Karasinski D."/>
            <person name="Kautmanova I."/>
            <person name="Kiss B."/>
            <person name="Kocsube S."/>
            <person name="Kotiranta H."/>
            <person name="LaButti K.M."/>
            <person name="Lechner B.E."/>
            <person name="Liimatainen K."/>
            <person name="Lipzen A."/>
            <person name="Lukacs Z."/>
            <person name="Mihaltcheva S."/>
            <person name="Morgado L.N."/>
            <person name="Niskanen T."/>
            <person name="Noordeloos M.E."/>
            <person name="Ohm R.A."/>
            <person name="Ortiz-Santana B."/>
            <person name="Ovrebo C."/>
            <person name="Racz N."/>
            <person name="Riley R."/>
            <person name="Savchenko A."/>
            <person name="Shiryaev A."/>
            <person name="Soop K."/>
            <person name="Spirin V."/>
            <person name="Szebenyi C."/>
            <person name="Tomsovsky M."/>
            <person name="Tulloss R.E."/>
            <person name="Uehling J."/>
            <person name="Grigoriev I.V."/>
            <person name="Vagvolgyi C."/>
            <person name="Papp T."/>
            <person name="Martin F.M."/>
            <person name="Miettinen O."/>
            <person name="Hibbett D.S."/>
            <person name="Nagy L.G."/>
        </authorList>
    </citation>
    <scope>NUCLEOTIDE SEQUENCE [LARGE SCALE GENOMIC DNA]</scope>
    <source>
        <strain evidence="1 2">NL-1719</strain>
    </source>
</reference>
<protein>
    <submittedName>
        <fullName evidence="1">Uncharacterized protein</fullName>
    </submittedName>
</protein>
<gene>
    <name evidence="1" type="ORF">BDN72DRAFT_959546</name>
</gene>
<organism evidence="1 2">
    <name type="scientific">Pluteus cervinus</name>
    <dbReference type="NCBI Taxonomy" id="181527"/>
    <lineage>
        <taxon>Eukaryota</taxon>
        <taxon>Fungi</taxon>
        <taxon>Dikarya</taxon>
        <taxon>Basidiomycota</taxon>
        <taxon>Agaricomycotina</taxon>
        <taxon>Agaricomycetes</taxon>
        <taxon>Agaricomycetidae</taxon>
        <taxon>Agaricales</taxon>
        <taxon>Pluteineae</taxon>
        <taxon>Pluteaceae</taxon>
        <taxon>Pluteus</taxon>
    </lineage>
</organism>
<accession>A0ACD3AUV8</accession>